<evidence type="ECO:0000313" key="2">
    <source>
        <dbReference type="Proteomes" id="UP001152747"/>
    </source>
</evidence>
<dbReference type="EMBL" id="CANHGI010000005">
    <property type="protein sequence ID" value="CAI5452625.1"/>
    <property type="molecule type" value="Genomic_DNA"/>
</dbReference>
<reference evidence="1" key="1">
    <citation type="submission" date="2022-11" db="EMBL/GenBank/DDBJ databases">
        <authorList>
            <person name="Kikuchi T."/>
        </authorList>
    </citation>
    <scope>NUCLEOTIDE SEQUENCE</scope>
    <source>
        <strain evidence="1">PS1010</strain>
    </source>
</reference>
<protein>
    <submittedName>
        <fullName evidence="1">Uncharacterized protein</fullName>
    </submittedName>
</protein>
<sequence length="131" mass="14502">MSSEYLDKIFEYIEENQDAQNTFLEVLKQVSYGAAGGVAGGILAGPIGGLIGTVTGGIIGYKQAKDYKNAFQLYQNLREDQVQSFTSFVQEKVNGTTFNDFKQWWKATDNQIVFMTALVGLSKAQQLSIKE</sequence>
<keyword evidence="2" id="KW-1185">Reference proteome</keyword>
<evidence type="ECO:0000313" key="1">
    <source>
        <dbReference type="EMBL" id="CAI5452625.1"/>
    </source>
</evidence>
<comment type="caution">
    <text evidence="1">The sequence shown here is derived from an EMBL/GenBank/DDBJ whole genome shotgun (WGS) entry which is preliminary data.</text>
</comment>
<dbReference type="Pfam" id="PF20721">
    <property type="entry name" value="C19orf12"/>
    <property type="match status" value="1"/>
</dbReference>
<accession>A0A9P1IWY7</accession>
<gene>
    <name evidence="1" type="ORF">CAMP_LOCUS15262</name>
</gene>
<organism evidence="1 2">
    <name type="scientific">Caenorhabditis angaria</name>
    <dbReference type="NCBI Taxonomy" id="860376"/>
    <lineage>
        <taxon>Eukaryota</taxon>
        <taxon>Metazoa</taxon>
        <taxon>Ecdysozoa</taxon>
        <taxon>Nematoda</taxon>
        <taxon>Chromadorea</taxon>
        <taxon>Rhabditida</taxon>
        <taxon>Rhabditina</taxon>
        <taxon>Rhabditomorpha</taxon>
        <taxon>Rhabditoidea</taxon>
        <taxon>Rhabditidae</taxon>
        <taxon>Peloderinae</taxon>
        <taxon>Caenorhabditis</taxon>
    </lineage>
</organism>
<name>A0A9P1IWY7_9PELO</name>
<dbReference type="Proteomes" id="UP001152747">
    <property type="component" value="Unassembled WGS sequence"/>
</dbReference>
<proteinExistence type="predicted"/>
<dbReference type="AlphaFoldDB" id="A0A9P1IWY7"/>
<dbReference type="InterPro" id="IPR033369">
    <property type="entry name" value="C19orf12"/>
</dbReference>